<dbReference type="InterPro" id="IPR036397">
    <property type="entry name" value="RNaseH_sf"/>
</dbReference>
<evidence type="ECO:0000313" key="3">
    <source>
        <dbReference type="Proteomes" id="UP000623129"/>
    </source>
</evidence>
<dbReference type="SUPFAM" id="SSF53098">
    <property type="entry name" value="Ribonuclease H-like"/>
    <property type="match status" value="1"/>
</dbReference>
<dbReference type="EMBL" id="SWLB01000012">
    <property type="protein sequence ID" value="KAF3331546.1"/>
    <property type="molecule type" value="Genomic_DNA"/>
</dbReference>
<dbReference type="Gene3D" id="3.30.420.10">
    <property type="entry name" value="Ribonuclease H-like superfamily/Ribonuclease H"/>
    <property type="match status" value="1"/>
</dbReference>
<protein>
    <recommendedName>
        <fullName evidence="1">RNase H type-1 domain-containing protein</fullName>
    </recommendedName>
</protein>
<comment type="caution">
    <text evidence="2">The sequence shown here is derived from an EMBL/GenBank/DDBJ whole genome shotgun (WGS) entry which is preliminary data.</text>
</comment>
<sequence length="160" mass="17716">MANVIWAIWRCRNGKLYAGKTPTRDDFLKFYNSNSVESMIAATANKMVPTETQGLQPIVAEYRCHCDGSWTNDWKGGVGIIITMENKLVMYNLEGVTAGCAMQAEAQALRKGTQLVNSLGIRSCVFYTDSASLATLVSQSQPPIEADWRISERCMKSGKH</sequence>
<dbReference type="InterPro" id="IPR012337">
    <property type="entry name" value="RNaseH-like_sf"/>
</dbReference>
<evidence type="ECO:0000259" key="1">
    <source>
        <dbReference type="Pfam" id="PF13456"/>
    </source>
</evidence>
<dbReference type="Pfam" id="PF13456">
    <property type="entry name" value="RVT_3"/>
    <property type="match status" value="1"/>
</dbReference>
<dbReference type="PANTHER" id="PTHR34146:SF3">
    <property type="entry name" value="POLYNUCLEOTIDYL TRANSFERASE, RIBONUCLEASE H-LIKE SUPERFAMILY PROTEIN"/>
    <property type="match status" value="1"/>
</dbReference>
<dbReference type="GO" id="GO:0004523">
    <property type="term" value="F:RNA-DNA hybrid ribonuclease activity"/>
    <property type="evidence" value="ECO:0007669"/>
    <property type="project" value="InterPro"/>
</dbReference>
<dbReference type="InterPro" id="IPR002156">
    <property type="entry name" value="RNaseH_domain"/>
</dbReference>
<accession>A0A833R1K9</accession>
<dbReference type="GO" id="GO:0003676">
    <property type="term" value="F:nucleic acid binding"/>
    <property type="evidence" value="ECO:0007669"/>
    <property type="project" value="InterPro"/>
</dbReference>
<organism evidence="2 3">
    <name type="scientific">Carex littledalei</name>
    <dbReference type="NCBI Taxonomy" id="544730"/>
    <lineage>
        <taxon>Eukaryota</taxon>
        <taxon>Viridiplantae</taxon>
        <taxon>Streptophyta</taxon>
        <taxon>Embryophyta</taxon>
        <taxon>Tracheophyta</taxon>
        <taxon>Spermatophyta</taxon>
        <taxon>Magnoliopsida</taxon>
        <taxon>Liliopsida</taxon>
        <taxon>Poales</taxon>
        <taxon>Cyperaceae</taxon>
        <taxon>Cyperoideae</taxon>
        <taxon>Cariceae</taxon>
        <taxon>Carex</taxon>
        <taxon>Carex subgen. Euthyceras</taxon>
    </lineage>
</organism>
<evidence type="ECO:0000313" key="2">
    <source>
        <dbReference type="EMBL" id="KAF3331546.1"/>
    </source>
</evidence>
<reference evidence="2" key="1">
    <citation type="submission" date="2020-01" db="EMBL/GenBank/DDBJ databases">
        <title>Genome sequence of Kobresia littledalei, the first chromosome-level genome in the family Cyperaceae.</title>
        <authorList>
            <person name="Qu G."/>
        </authorList>
    </citation>
    <scope>NUCLEOTIDE SEQUENCE</scope>
    <source>
        <strain evidence="2">C.B.Clarke</strain>
        <tissue evidence="2">Leaf</tissue>
    </source>
</reference>
<dbReference type="PANTHER" id="PTHR34146">
    <property type="entry name" value="POLYNUCLEOTIDYL TRANSFERASE, RIBONUCLEASE H-LIKE SUPERFAMILY PROTEIN-RELATED"/>
    <property type="match status" value="1"/>
</dbReference>
<dbReference type="AlphaFoldDB" id="A0A833R1K9"/>
<proteinExistence type="predicted"/>
<keyword evidence="3" id="KW-1185">Reference proteome</keyword>
<name>A0A833R1K9_9POAL</name>
<dbReference type="Proteomes" id="UP000623129">
    <property type="component" value="Unassembled WGS sequence"/>
</dbReference>
<feature type="domain" description="RNase H type-1" evidence="1">
    <location>
        <begin position="66"/>
        <end position="147"/>
    </location>
</feature>
<gene>
    <name evidence="2" type="ORF">FCM35_KLT02952</name>
</gene>